<organism evidence="1 2">
    <name type="scientific">Candidatus Syntropharchaeum caldarium</name>
    <dbReference type="NCBI Taxonomy" id="1838285"/>
    <lineage>
        <taxon>Archaea</taxon>
        <taxon>Methanobacteriati</taxon>
        <taxon>Methanobacteriota</taxon>
        <taxon>Stenosarchaea group</taxon>
        <taxon>Methanomicrobia</taxon>
        <taxon>Methanosarcinales</taxon>
        <taxon>ANME-2 cluster</taxon>
        <taxon>Candidatus Syntropharchaeum</taxon>
    </lineage>
</organism>
<name>A0A1F2PBJ2_9EURY</name>
<dbReference type="AlphaFoldDB" id="A0A1F2PBJ2"/>
<dbReference type="EMBL" id="LYOS01000002">
    <property type="protein sequence ID" value="OFV68272.1"/>
    <property type="molecule type" value="Genomic_DNA"/>
</dbReference>
<evidence type="ECO:0000313" key="1">
    <source>
        <dbReference type="EMBL" id="OFV68272.1"/>
    </source>
</evidence>
<accession>A0A1F2PBJ2</accession>
<sequence length="55" mass="6428">MITASIRSKCVLLIFITSIETYRGVAYKKFVDMNGVKSSIPNDYWNKKKKLRDQQ</sequence>
<keyword evidence="2" id="KW-1185">Reference proteome</keyword>
<reference evidence="1" key="1">
    <citation type="submission" date="2016-05" db="EMBL/GenBank/DDBJ databases">
        <title>Microbial consortia oxidize butane by reversing methanogenesis.</title>
        <authorList>
            <person name="Laso-Perez R."/>
            <person name="Richter M."/>
            <person name="Wegener G."/>
            <person name="Musat F."/>
        </authorList>
    </citation>
    <scope>NUCLEOTIDE SEQUENCE [LARGE SCALE GENOMIC DNA]</scope>
    <source>
        <strain evidence="1">BOX2</strain>
    </source>
</reference>
<comment type="caution">
    <text evidence="1">The sequence shown here is derived from an EMBL/GenBank/DDBJ whole genome shotgun (WGS) entry which is preliminary data.</text>
</comment>
<dbReference type="Proteomes" id="UP000186940">
    <property type="component" value="Unassembled WGS sequence"/>
</dbReference>
<protein>
    <submittedName>
        <fullName evidence="1">Uncharacterized protein</fullName>
    </submittedName>
</protein>
<gene>
    <name evidence="1" type="ORF">SCAL_000912</name>
</gene>
<evidence type="ECO:0000313" key="2">
    <source>
        <dbReference type="Proteomes" id="UP000186940"/>
    </source>
</evidence>
<proteinExistence type="predicted"/>